<evidence type="ECO:0000256" key="4">
    <source>
        <dbReference type="RuleBase" id="RU000660"/>
    </source>
</evidence>
<comment type="caution">
    <text evidence="5">The sequence shown here is derived from an EMBL/GenBank/DDBJ whole genome shotgun (WGS) entry which is preliminary data.</text>
</comment>
<name>A0A0L0UJG7_9BASI</name>
<evidence type="ECO:0000313" key="6">
    <source>
        <dbReference type="Proteomes" id="UP000054564"/>
    </source>
</evidence>
<dbReference type="PANTHER" id="PTHR14413:SF16">
    <property type="entry name" value="LARGE RIBOSOMAL SUBUNIT PROTEIN BL17M"/>
    <property type="match status" value="1"/>
</dbReference>
<dbReference type="SUPFAM" id="SSF64263">
    <property type="entry name" value="Prokaryotic ribosomal protein L17"/>
    <property type="match status" value="1"/>
</dbReference>
<evidence type="ECO:0000256" key="1">
    <source>
        <dbReference type="ARBA" id="ARBA00008777"/>
    </source>
</evidence>
<dbReference type="AlphaFoldDB" id="A0A0L0UJG7"/>
<organism evidence="5 6">
    <name type="scientific">Puccinia striiformis f. sp. tritici PST-78</name>
    <dbReference type="NCBI Taxonomy" id="1165861"/>
    <lineage>
        <taxon>Eukaryota</taxon>
        <taxon>Fungi</taxon>
        <taxon>Dikarya</taxon>
        <taxon>Basidiomycota</taxon>
        <taxon>Pucciniomycotina</taxon>
        <taxon>Pucciniomycetes</taxon>
        <taxon>Pucciniales</taxon>
        <taxon>Pucciniaceae</taxon>
        <taxon>Puccinia</taxon>
    </lineage>
</organism>
<dbReference type="GO" id="GO:0022625">
    <property type="term" value="C:cytosolic large ribosomal subunit"/>
    <property type="evidence" value="ECO:0007669"/>
    <property type="project" value="TreeGrafter"/>
</dbReference>
<dbReference type="STRING" id="1165861.A0A0L0UJG7"/>
<proteinExistence type="inferred from homology"/>
<dbReference type="EMBL" id="AJIL01006925">
    <property type="protein sequence ID" value="KNE87070.1"/>
    <property type="molecule type" value="Genomic_DNA"/>
</dbReference>
<reference evidence="6" key="1">
    <citation type="submission" date="2014-03" db="EMBL/GenBank/DDBJ databases">
        <title>The Genome Sequence of Puccinia striiformis f. sp. tritici PST-78.</title>
        <authorList>
            <consortium name="The Broad Institute Genome Sequencing Platform"/>
            <person name="Cuomo C."/>
            <person name="Hulbert S."/>
            <person name="Chen X."/>
            <person name="Walker B."/>
            <person name="Young S.K."/>
            <person name="Zeng Q."/>
            <person name="Gargeya S."/>
            <person name="Fitzgerald M."/>
            <person name="Haas B."/>
            <person name="Abouelleil A."/>
            <person name="Alvarado L."/>
            <person name="Arachchi H.M."/>
            <person name="Berlin A.M."/>
            <person name="Chapman S.B."/>
            <person name="Goldberg J."/>
            <person name="Griggs A."/>
            <person name="Gujja S."/>
            <person name="Hansen M."/>
            <person name="Howarth C."/>
            <person name="Imamovic A."/>
            <person name="Larimer J."/>
            <person name="McCowan C."/>
            <person name="Montmayeur A."/>
            <person name="Murphy C."/>
            <person name="Neiman D."/>
            <person name="Pearson M."/>
            <person name="Priest M."/>
            <person name="Roberts A."/>
            <person name="Saif S."/>
            <person name="Shea T."/>
            <person name="Sisk P."/>
            <person name="Sykes S."/>
            <person name="Wortman J."/>
            <person name="Nusbaum C."/>
            <person name="Birren B."/>
        </authorList>
    </citation>
    <scope>NUCLEOTIDE SEQUENCE [LARGE SCALE GENOMIC DNA]</scope>
    <source>
        <strain evidence="6">race PST-78</strain>
    </source>
</reference>
<dbReference type="Pfam" id="PF01196">
    <property type="entry name" value="Ribosomal_L17"/>
    <property type="match status" value="1"/>
</dbReference>
<evidence type="ECO:0000256" key="2">
    <source>
        <dbReference type="ARBA" id="ARBA00022980"/>
    </source>
</evidence>
<dbReference type="Proteomes" id="UP000054564">
    <property type="component" value="Unassembled WGS sequence"/>
</dbReference>
<dbReference type="GO" id="GO:0006412">
    <property type="term" value="P:translation"/>
    <property type="evidence" value="ECO:0007669"/>
    <property type="project" value="InterPro"/>
</dbReference>
<evidence type="ECO:0000313" key="5">
    <source>
        <dbReference type="EMBL" id="KNE87070.1"/>
    </source>
</evidence>
<dbReference type="NCBIfam" id="TIGR00059">
    <property type="entry name" value="L17"/>
    <property type="match status" value="1"/>
</dbReference>
<comment type="similarity">
    <text evidence="1 4">Belongs to the bacterial ribosomal protein bL17 family.</text>
</comment>
<dbReference type="InterPro" id="IPR036373">
    <property type="entry name" value="Ribosomal_bL17_sf"/>
</dbReference>
<sequence>MSYINDIERNSAKVDAEIRNLASELIVHGKLVLLEKRAKRLQTFIEPLVTLAKRGDLHSRRMAIAKLRKITTKEHPKDGVIPTLFGNIAERYKDRKGGYTKLIKVDNRTGDNAPMVLITFV</sequence>
<protein>
    <submittedName>
        <fullName evidence="5">50S ribosomal protein L17</fullName>
    </submittedName>
</protein>
<keyword evidence="3 4" id="KW-0687">Ribonucleoprotein</keyword>
<evidence type="ECO:0000256" key="3">
    <source>
        <dbReference type="ARBA" id="ARBA00023274"/>
    </source>
</evidence>
<dbReference type="Gene3D" id="3.90.1030.10">
    <property type="entry name" value="Ribosomal protein L17"/>
    <property type="match status" value="1"/>
</dbReference>
<dbReference type="InterPro" id="IPR000456">
    <property type="entry name" value="Ribosomal_bL17"/>
</dbReference>
<keyword evidence="6" id="KW-1185">Reference proteome</keyword>
<gene>
    <name evidence="5" type="ORF">PSTG_19556</name>
</gene>
<dbReference type="PANTHER" id="PTHR14413">
    <property type="entry name" value="RIBOSOMAL PROTEIN L17"/>
    <property type="match status" value="1"/>
</dbReference>
<keyword evidence="2 4" id="KW-0689">Ribosomal protein</keyword>
<dbReference type="GO" id="GO:0003735">
    <property type="term" value="F:structural constituent of ribosome"/>
    <property type="evidence" value="ECO:0007669"/>
    <property type="project" value="InterPro"/>
</dbReference>
<accession>A0A0L0UJG7</accession>